<dbReference type="AlphaFoldDB" id="A0A1H9WMJ9"/>
<dbReference type="InterPro" id="IPR001387">
    <property type="entry name" value="Cro/C1-type_HTH"/>
</dbReference>
<feature type="domain" description="HTH cro/C1-type" evidence="1">
    <location>
        <begin position="48"/>
        <end position="90"/>
    </location>
</feature>
<accession>A0A1H9WMJ9</accession>
<gene>
    <name evidence="2" type="ORF">SAMN05661109_02819</name>
</gene>
<evidence type="ECO:0000313" key="3">
    <source>
        <dbReference type="Proteomes" id="UP000198929"/>
    </source>
</evidence>
<dbReference type="CDD" id="cd00093">
    <property type="entry name" value="HTH_XRE"/>
    <property type="match status" value="1"/>
</dbReference>
<dbReference type="STRING" id="1121357.SAMN05661109_02819"/>
<organism evidence="2 3">
    <name type="scientific">Corynebacterium cystitidis DSM 20524</name>
    <dbReference type="NCBI Taxonomy" id="1121357"/>
    <lineage>
        <taxon>Bacteria</taxon>
        <taxon>Bacillati</taxon>
        <taxon>Actinomycetota</taxon>
        <taxon>Actinomycetes</taxon>
        <taxon>Mycobacteriales</taxon>
        <taxon>Corynebacteriaceae</taxon>
        <taxon>Corynebacterium</taxon>
    </lineage>
</organism>
<evidence type="ECO:0000259" key="1">
    <source>
        <dbReference type="Pfam" id="PF01381"/>
    </source>
</evidence>
<dbReference type="Pfam" id="PF01381">
    <property type="entry name" value="HTH_3"/>
    <property type="match status" value="1"/>
</dbReference>
<name>A0A1H9WMJ9_9CORY</name>
<dbReference type="RefSeq" id="WP_092261154.1">
    <property type="nucleotide sequence ID" value="NZ_CP047199.1"/>
</dbReference>
<dbReference type="Proteomes" id="UP000198929">
    <property type="component" value="Unassembled WGS sequence"/>
</dbReference>
<reference evidence="3" key="1">
    <citation type="submission" date="2016-10" db="EMBL/GenBank/DDBJ databases">
        <authorList>
            <person name="Varghese N."/>
            <person name="Submissions S."/>
        </authorList>
    </citation>
    <scope>NUCLEOTIDE SEQUENCE [LARGE SCALE GENOMIC DNA]</scope>
    <source>
        <strain evidence="3">DSM 20524</strain>
    </source>
</reference>
<dbReference type="SUPFAM" id="SSF47413">
    <property type="entry name" value="lambda repressor-like DNA-binding domains"/>
    <property type="match status" value="1"/>
</dbReference>
<protein>
    <submittedName>
        <fullName evidence="2">Helix-turn-helix</fullName>
    </submittedName>
</protein>
<proteinExistence type="predicted"/>
<dbReference type="InterPro" id="IPR010982">
    <property type="entry name" value="Lambda_DNA-bd_dom_sf"/>
</dbReference>
<keyword evidence="3" id="KW-1185">Reference proteome</keyword>
<sequence>MPESPRSPRNLYGNSWPFNKSLNDSGDTTVMAHAKVQRMAKRLKYATNDLSAKVVSRGTGVPETTISSIVKGAFWPTVETLARLETGLGEELWPH</sequence>
<evidence type="ECO:0000313" key="2">
    <source>
        <dbReference type="EMBL" id="SES35130.1"/>
    </source>
</evidence>
<dbReference type="EMBL" id="FOGQ01000027">
    <property type="protein sequence ID" value="SES35130.1"/>
    <property type="molecule type" value="Genomic_DNA"/>
</dbReference>
<dbReference type="GO" id="GO:0003677">
    <property type="term" value="F:DNA binding"/>
    <property type="evidence" value="ECO:0007669"/>
    <property type="project" value="InterPro"/>
</dbReference>